<reference evidence="3" key="1">
    <citation type="journal article" date="2018" name="Nat. Plants">
        <title>Whole-genome landscape of Medicago truncatula symbiotic genes.</title>
        <authorList>
            <person name="Pecrix Y."/>
            <person name="Staton S.E."/>
            <person name="Sallet E."/>
            <person name="Lelandais-Briere C."/>
            <person name="Moreau S."/>
            <person name="Carrere S."/>
            <person name="Blein T."/>
            <person name="Jardinaud M.F."/>
            <person name="Latrasse D."/>
            <person name="Zouine M."/>
            <person name="Zahm M."/>
            <person name="Kreplak J."/>
            <person name="Mayjonade B."/>
            <person name="Satge C."/>
            <person name="Perez M."/>
            <person name="Cauet S."/>
            <person name="Marande W."/>
            <person name="Chantry-Darmon C."/>
            <person name="Lopez-Roques C."/>
            <person name="Bouchez O."/>
            <person name="Berard A."/>
            <person name="Debelle F."/>
            <person name="Munos S."/>
            <person name="Bendahmane A."/>
            <person name="Berges H."/>
            <person name="Niebel A."/>
            <person name="Buitink J."/>
            <person name="Frugier F."/>
            <person name="Benhamed M."/>
            <person name="Crespi M."/>
            <person name="Gouzy J."/>
            <person name="Gamas P."/>
        </authorList>
    </citation>
    <scope>NUCLEOTIDE SEQUENCE [LARGE SCALE GENOMIC DNA]</scope>
    <source>
        <strain evidence="3">cv. Jemalong A17</strain>
    </source>
</reference>
<evidence type="ECO:0000313" key="3">
    <source>
        <dbReference type="Proteomes" id="UP000265566"/>
    </source>
</evidence>
<dbReference type="Proteomes" id="UP000265566">
    <property type="component" value="Chromosome 3"/>
</dbReference>
<dbReference type="EMBL" id="PSQE01000003">
    <property type="protein sequence ID" value="RHN66690.1"/>
    <property type="molecule type" value="Genomic_DNA"/>
</dbReference>
<sequence length="131" mass="15405">MLKELSRLQPRDQLRGGRFGDGSGRGGVSRFSVCGRSGRFSSDRFSNSGEVVEILRWEEMIKIHWIWRIQVQMSLMCPQSINIICFRCSIFFKKRGTIMVLIFKCFFFMYEKANLCMTDVRFDFLGMNLYI</sequence>
<evidence type="ECO:0000313" key="2">
    <source>
        <dbReference type="EMBL" id="RHN66690.1"/>
    </source>
</evidence>
<comment type="caution">
    <text evidence="2">The sequence shown here is derived from an EMBL/GenBank/DDBJ whole genome shotgun (WGS) entry which is preliminary data.</text>
</comment>
<evidence type="ECO:0000256" key="1">
    <source>
        <dbReference type="SAM" id="MobiDB-lite"/>
    </source>
</evidence>
<dbReference type="AlphaFoldDB" id="A0A396IN08"/>
<feature type="region of interest" description="Disordered" evidence="1">
    <location>
        <begin position="1"/>
        <end position="23"/>
    </location>
</feature>
<dbReference type="Gramene" id="rna14740">
    <property type="protein sequence ID" value="RHN66690.1"/>
    <property type="gene ID" value="gene14740"/>
</dbReference>
<protein>
    <submittedName>
        <fullName evidence="2">Uncharacterized protein</fullName>
    </submittedName>
</protein>
<accession>A0A396IN08</accession>
<organism evidence="2 3">
    <name type="scientific">Medicago truncatula</name>
    <name type="common">Barrel medic</name>
    <name type="synonym">Medicago tribuloides</name>
    <dbReference type="NCBI Taxonomy" id="3880"/>
    <lineage>
        <taxon>Eukaryota</taxon>
        <taxon>Viridiplantae</taxon>
        <taxon>Streptophyta</taxon>
        <taxon>Embryophyta</taxon>
        <taxon>Tracheophyta</taxon>
        <taxon>Spermatophyta</taxon>
        <taxon>Magnoliopsida</taxon>
        <taxon>eudicotyledons</taxon>
        <taxon>Gunneridae</taxon>
        <taxon>Pentapetalae</taxon>
        <taxon>rosids</taxon>
        <taxon>fabids</taxon>
        <taxon>Fabales</taxon>
        <taxon>Fabaceae</taxon>
        <taxon>Papilionoideae</taxon>
        <taxon>50 kb inversion clade</taxon>
        <taxon>NPAAA clade</taxon>
        <taxon>Hologalegina</taxon>
        <taxon>IRL clade</taxon>
        <taxon>Trifolieae</taxon>
        <taxon>Medicago</taxon>
    </lineage>
</organism>
<proteinExistence type="predicted"/>
<name>A0A396IN08_MEDTR</name>
<feature type="compositionally biased region" description="Basic and acidic residues" evidence="1">
    <location>
        <begin position="1"/>
        <end position="15"/>
    </location>
</feature>
<gene>
    <name evidence="2" type="ORF">MtrunA17_Chr3g0094131</name>
</gene>